<evidence type="ECO:0000256" key="4">
    <source>
        <dbReference type="ARBA" id="ARBA00019623"/>
    </source>
</evidence>
<comment type="function">
    <text evidence="9">Enables the bacterium to metabolize sucrose as a sole carbon source.</text>
</comment>
<evidence type="ECO:0000256" key="2">
    <source>
        <dbReference type="ARBA" id="ARBA00009902"/>
    </source>
</evidence>
<evidence type="ECO:0000313" key="12">
    <source>
        <dbReference type="EMBL" id="MDC4239806.1"/>
    </source>
</evidence>
<evidence type="ECO:0000256" key="1">
    <source>
        <dbReference type="ARBA" id="ARBA00004914"/>
    </source>
</evidence>
<dbReference type="InterPro" id="IPR013148">
    <property type="entry name" value="Glyco_hydro_32_N"/>
</dbReference>
<dbReference type="AlphaFoldDB" id="A0A9X3XK47"/>
<dbReference type="RefSeq" id="WP_099346166.1">
    <property type="nucleotide sequence ID" value="NZ_JALGRW010000126.1"/>
</dbReference>
<gene>
    <name evidence="12" type="ORF">NE398_06465</name>
</gene>
<evidence type="ECO:0000256" key="7">
    <source>
        <dbReference type="ARBA" id="ARBA00033367"/>
    </source>
</evidence>
<dbReference type="GO" id="GO:0005737">
    <property type="term" value="C:cytoplasm"/>
    <property type="evidence" value="ECO:0007669"/>
    <property type="project" value="UniProtKB-SubCell"/>
</dbReference>
<organism evidence="12 13">
    <name type="scientific">Clostridium tertium</name>
    <dbReference type="NCBI Taxonomy" id="1559"/>
    <lineage>
        <taxon>Bacteria</taxon>
        <taxon>Bacillati</taxon>
        <taxon>Bacillota</taxon>
        <taxon>Clostridia</taxon>
        <taxon>Eubacteriales</taxon>
        <taxon>Clostridiaceae</taxon>
        <taxon>Clostridium</taxon>
    </lineage>
</organism>
<dbReference type="PANTHER" id="PTHR43101:SF1">
    <property type="entry name" value="BETA-FRUCTOSIDASE"/>
    <property type="match status" value="1"/>
</dbReference>
<comment type="subcellular location">
    <subcellularLocation>
        <location evidence="9">Cytoplasm</location>
    </subcellularLocation>
</comment>
<dbReference type="InterPro" id="IPR018053">
    <property type="entry name" value="Glyco_hydro_32_AS"/>
</dbReference>
<dbReference type="Proteomes" id="UP001141183">
    <property type="component" value="Unassembled WGS sequence"/>
</dbReference>
<accession>A0A9X3XK47</accession>
<dbReference type="SUPFAM" id="SSF49899">
    <property type="entry name" value="Concanavalin A-like lectins/glucanases"/>
    <property type="match status" value="1"/>
</dbReference>
<dbReference type="EC" id="3.2.1.26" evidence="3 8"/>
<dbReference type="GO" id="GO:0004564">
    <property type="term" value="F:beta-fructofuranosidase activity"/>
    <property type="evidence" value="ECO:0007669"/>
    <property type="project" value="UniProtKB-EC"/>
</dbReference>
<dbReference type="SUPFAM" id="SSF75005">
    <property type="entry name" value="Arabinanase/levansucrase/invertase"/>
    <property type="match status" value="1"/>
</dbReference>
<dbReference type="Pfam" id="PF00251">
    <property type="entry name" value="Glyco_hydro_32N"/>
    <property type="match status" value="1"/>
</dbReference>
<comment type="caution">
    <text evidence="12">The sequence shown here is derived from an EMBL/GenBank/DDBJ whole genome shotgun (WGS) entry which is preliminary data.</text>
</comment>
<feature type="domain" description="Glycosyl hydrolase family 32 N-terminal" evidence="10">
    <location>
        <begin position="28"/>
        <end position="329"/>
    </location>
</feature>
<reference evidence="12" key="1">
    <citation type="submission" date="2022-05" db="EMBL/GenBank/DDBJ databases">
        <title>Draft genome sequence of Clostridium tertium strain CP3 isolated from Peru.</title>
        <authorList>
            <person name="Hurtado R."/>
            <person name="Lima L."/>
            <person name="Sousa T."/>
            <person name="Jaiswal A.K."/>
            <person name="Tiwari S."/>
            <person name="Maturrano L."/>
            <person name="Brenig B."/>
            <person name="Azevedo V."/>
        </authorList>
    </citation>
    <scope>NUCLEOTIDE SEQUENCE</scope>
    <source>
        <strain evidence="12">CP3</strain>
    </source>
</reference>
<proteinExistence type="inferred from homology"/>
<evidence type="ECO:0000256" key="3">
    <source>
        <dbReference type="ARBA" id="ARBA00012758"/>
    </source>
</evidence>
<comment type="similarity">
    <text evidence="2 8">Belongs to the glycosyl hydrolase 32 family.</text>
</comment>
<keyword evidence="9" id="KW-0119">Carbohydrate metabolism</keyword>
<evidence type="ECO:0000259" key="11">
    <source>
        <dbReference type="Pfam" id="PF08244"/>
    </source>
</evidence>
<evidence type="ECO:0000256" key="5">
    <source>
        <dbReference type="ARBA" id="ARBA00022801"/>
    </source>
</evidence>
<dbReference type="InterPro" id="IPR001362">
    <property type="entry name" value="Glyco_hydro_32"/>
</dbReference>
<dbReference type="InterPro" id="IPR006232">
    <property type="entry name" value="Suc6P_hydrolase"/>
</dbReference>
<keyword evidence="9" id="KW-0963">Cytoplasm</keyword>
<sequence>MKKSVVELNDEFSSAIYPLKGEFRNKYHIEVPNGLINDPNGLSYNKGEYNIFFQWNPYTCEHKYKHWGYIKTKDFIRYKKPKIMLAPDSVIDKDGCYSGTGKFIDDKLNIFYTGNVKNNGERIPHQNIAIFDENDMLIKKKPLIVGIPDGYTEHLRDPFYININGVYCMILGAQNKSLKGRVVMYISKDMNTWDFYGEINTKLDDFGYMWECPNLININGYDALIFSPQGLEKHEFKYQNLYQSGYILGHYNFENNTFMHNSFYELDYGFDFYAPQVFKDNNRIIMIGWLGMPEDNIEKESPTLKNNYIYTLTMPRVLKVENGRIKQSPLEEIKLLRDKEILENKNMICERHEVNIKNRCLEINLELEVFADFKYILEFKKEKIILEYKSLDNILILDFTNLNKGKNGVRKVKMPDNKLRSIQMFLDVSTLEIFINDGEITMTSSFFAESRDVNLRISSDKEFKLNSYRVWNMRGFIYE</sequence>
<dbReference type="InterPro" id="IPR013320">
    <property type="entry name" value="ConA-like_dom_sf"/>
</dbReference>
<protein>
    <recommendedName>
        <fullName evidence="4 8">Sucrose-6-phosphate hydrolase</fullName>
        <ecNumber evidence="3 8">3.2.1.26</ecNumber>
    </recommendedName>
    <alternativeName>
        <fullName evidence="7 9">Invertase</fullName>
    </alternativeName>
</protein>
<keyword evidence="5 8" id="KW-0378">Hydrolase</keyword>
<dbReference type="InterPro" id="IPR013189">
    <property type="entry name" value="Glyco_hydro_32_C"/>
</dbReference>
<evidence type="ECO:0000313" key="13">
    <source>
        <dbReference type="Proteomes" id="UP001141183"/>
    </source>
</evidence>
<feature type="domain" description="Glycosyl hydrolase family 32 C-terminal" evidence="11">
    <location>
        <begin position="357"/>
        <end position="472"/>
    </location>
</feature>
<evidence type="ECO:0000256" key="8">
    <source>
        <dbReference type="RuleBase" id="RU362110"/>
    </source>
</evidence>
<comment type="catalytic activity">
    <reaction evidence="8">
        <text>Hydrolysis of terminal non-reducing beta-D-fructofuranoside residues in beta-D-fructofuranosides.</text>
        <dbReference type="EC" id="3.2.1.26"/>
    </reaction>
</comment>
<dbReference type="Gene3D" id="2.115.10.20">
    <property type="entry name" value="Glycosyl hydrolase domain, family 43"/>
    <property type="match status" value="1"/>
</dbReference>
<dbReference type="CDD" id="cd18623">
    <property type="entry name" value="GH32_ScrB-like"/>
    <property type="match status" value="1"/>
</dbReference>
<name>A0A9X3XK47_9CLOT</name>
<dbReference type="SMART" id="SM00640">
    <property type="entry name" value="Glyco_32"/>
    <property type="match status" value="1"/>
</dbReference>
<keyword evidence="6 8" id="KW-0326">Glycosidase</keyword>
<dbReference type="Gene3D" id="2.60.120.560">
    <property type="entry name" value="Exo-inulinase, domain 1"/>
    <property type="match status" value="1"/>
</dbReference>
<evidence type="ECO:0000256" key="6">
    <source>
        <dbReference type="ARBA" id="ARBA00023295"/>
    </source>
</evidence>
<dbReference type="InterPro" id="IPR051214">
    <property type="entry name" value="GH32_Enzymes"/>
</dbReference>
<dbReference type="NCBIfam" id="TIGR01322">
    <property type="entry name" value="scrB_fam"/>
    <property type="match status" value="1"/>
</dbReference>
<comment type="pathway">
    <text evidence="1 9">Glycan biosynthesis; sucrose metabolism.</text>
</comment>
<dbReference type="PROSITE" id="PS00609">
    <property type="entry name" value="GLYCOSYL_HYDROL_F32"/>
    <property type="match status" value="1"/>
</dbReference>
<dbReference type="PANTHER" id="PTHR43101">
    <property type="entry name" value="BETA-FRUCTOSIDASE"/>
    <property type="match status" value="1"/>
</dbReference>
<evidence type="ECO:0000256" key="9">
    <source>
        <dbReference type="RuleBase" id="RU365015"/>
    </source>
</evidence>
<dbReference type="InterPro" id="IPR023296">
    <property type="entry name" value="Glyco_hydro_beta-prop_sf"/>
</dbReference>
<dbReference type="EMBL" id="JAMRYU010000005">
    <property type="protein sequence ID" value="MDC4239806.1"/>
    <property type="molecule type" value="Genomic_DNA"/>
</dbReference>
<dbReference type="GO" id="GO:0005975">
    <property type="term" value="P:carbohydrate metabolic process"/>
    <property type="evidence" value="ECO:0007669"/>
    <property type="project" value="InterPro"/>
</dbReference>
<evidence type="ECO:0000259" key="10">
    <source>
        <dbReference type="Pfam" id="PF00251"/>
    </source>
</evidence>
<dbReference type="Pfam" id="PF08244">
    <property type="entry name" value="Glyco_hydro_32C"/>
    <property type="match status" value="1"/>
</dbReference>
<keyword evidence="13" id="KW-1185">Reference proteome</keyword>